<dbReference type="GeneID" id="94431178"/>
<evidence type="ECO:0000313" key="2">
    <source>
        <dbReference type="EMBL" id="PHJ18349.1"/>
    </source>
</evidence>
<dbReference type="EMBL" id="MIGC01004203">
    <property type="protein sequence ID" value="PHJ18349.1"/>
    <property type="molecule type" value="Genomic_DNA"/>
</dbReference>
<feature type="compositionally biased region" description="Polar residues" evidence="1">
    <location>
        <begin position="79"/>
        <end position="96"/>
    </location>
</feature>
<organism evidence="2 3">
    <name type="scientific">Cystoisospora suis</name>
    <dbReference type="NCBI Taxonomy" id="483139"/>
    <lineage>
        <taxon>Eukaryota</taxon>
        <taxon>Sar</taxon>
        <taxon>Alveolata</taxon>
        <taxon>Apicomplexa</taxon>
        <taxon>Conoidasida</taxon>
        <taxon>Coccidia</taxon>
        <taxon>Eucoccidiorida</taxon>
        <taxon>Eimeriorina</taxon>
        <taxon>Sarcocystidae</taxon>
        <taxon>Cystoisospora</taxon>
    </lineage>
</organism>
<sequence length="170" mass="18518">ARSADYDSAKKSSHDFSLRPGDRESEWGLHCRVLPTPRHLQKTLKRSSSARVAGRLQEVQTGSQSYSGALNQELPVTAVSPQQGEQPAFQQTSATCRKSYAPASSHPADGVVDQRAESHFGGVSERQPRSALSNGEPARDGRLLPRCVEMGGSPEEWNVRGAYESFPKGR</sequence>
<comment type="caution">
    <text evidence="2">The sequence shown here is derived from an EMBL/GenBank/DDBJ whole genome shotgun (WGS) entry which is preliminary data.</text>
</comment>
<reference evidence="2 3" key="1">
    <citation type="journal article" date="2017" name="Int. J. Parasitol.">
        <title>The genome of the protozoan parasite Cystoisospora suis and a reverse vaccinology approach to identify vaccine candidates.</title>
        <authorList>
            <person name="Palmieri N."/>
            <person name="Shrestha A."/>
            <person name="Ruttkowski B."/>
            <person name="Beck T."/>
            <person name="Vogl C."/>
            <person name="Tomley F."/>
            <person name="Blake D.P."/>
            <person name="Joachim A."/>
        </authorList>
    </citation>
    <scope>NUCLEOTIDE SEQUENCE [LARGE SCALE GENOMIC DNA]</scope>
    <source>
        <strain evidence="2 3">Wien I</strain>
    </source>
</reference>
<dbReference type="AlphaFoldDB" id="A0A2C6KMI4"/>
<keyword evidence="3" id="KW-1185">Reference proteome</keyword>
<gene>
    <name evidence="2" type="ORF">CSUI_007824</name>
</gene>
<feature type="compositionally biased region" description="Basic and acidic residues" evidence="1">
    <location>
        <begin position="1"/>
        <end position="29"/>
    </location>
</feature>
<dbReference type="VEuPathDB" id="ToxoDB:CSUI_007824"/>
<name>A0A2C6KMI4_9APIC</name>
<evidence type="ECO:0000313" key="3">
    <source>
        <dbReference type="Proteomes" id="UP000221165"/>
    </source>
</evidence>
<feature type="compositionally biased region" description="Polar residues" evidence="1">
    <location>
        <begin position="58"/>
        <end position="70"/>
    </location>
</feature>
<evidence type="ECO:0000256" key="1">
    <source>
        <dbReference type="SAM" id="MobiDB-lite"/>
    </source>
</evidence>
<feature type="region of interest" description="Disordered" evidence="1">
    <location>
        <begin position="1"/>
        <end position="151"/>
    </location>
</feature>
<accession>A0A2C6KMI4</accession>
<proteinExistence type="predicted"/>
<feature type="non-terminal residue" evidence="2">
    <location>
        <position position="1"/>
    </location>
</feature>
<dbReference type="RefSeq" id="XP_067920057.1">
    <property type="nucleotide sequence ID" value="XM_068067967.1"/>
</dbReference>
<dbReference type="Proteomes" id="UP000221165">
    <property type="component" value="Unassembled WGS sequence"/>
</dbReference>
<protein>
    <submittedName>
        <fullName evidence="2">Uncharacterized protein</fullName>
    </submittedName>
</protein>